<dbReference type="EMBL" id="JBEVCJ010000003">
    <property type="protein sequence ID" value="MET1254341.1"/>
    <property type="molecule type" value="Genomic_DNA"/>
</dbReference>
<organism evidence="1 2">
    <name type="scientific">Aliikangiella maris</name>
    <dbReference type="NCBI Taxonomy" id="3162458"/>
    <lineage>
        <taxon>Bacteria</taxon>
        <taxon>Pseudomonadati</taxon>
        <taxon>Pseudomonadota</taxon>
        <taxon>Gammaproteobacteria</taxon>
        <taxon>Oceanospirillales</taxon>
        <taxon>Pleioneaceae</taxon>
        <taxon>Aliikangiella</taxon>
    </lineage>
</organism>
<protein>
    <submittedName>
        <fullName evidence="1">Uncharacterized protein</fullName>
    </submittedName>
</protein>
<evidence type="ECO:0000313" key="1">
    <source>
        <dbReference type="EMBL" id="MET1254341.1"/>
    </source>
</evidence>
<reference evidence="1 2" key="1">
    <citation type="submission" date="2024-06" db="EMBL/GenBank/DDBJ databases">
        <authorList>
            <person name="Li F."/>
        </authorList>
    </citation>
    <scope>NUCLEOTIDE SEQUENCE [LARGE SCALE GENOMIC DNA]</scope>
    <source>
        <strain evidence="1 2">GXAS 311</strain>
    </source>
</reference>
<gene>
    <name evidence="1" type="ORF">ABVT43_04290</name>
</gene>
<evidence type="ECO:0000313" key="2">
    <source>
        <dbReference type="Proteomes" id="UP001548189"/>
    </source>
</evidence>
<accession>A0ABV2BQY1</accession>
<dbReference type="Proteomes" id="UP001548189">
    <property type="component" value="Unassembled WGS sequence"/>
</dbReference>
<proteinExistence type="predicted"/>
<keyword evidence="2" id="KW-1185">Reference proteome</keyword>
<name>A0ABV2BQY1_9GAMM</name>
<comment type="caution">
    <text evidence="1">The sequence shown here is derived from an EMBL/GenBank/DDBJ whole genome shotgun (WGS) entry which is preliminary data.</text>
</comment>
<sequence>MVSLSAAQDRTTNHGNETLQIEKLASEKLINQGGEVDGDSQVAVNSSMSTSITATLANSFSQNLKALQNICDGPTSETTQLLGENVDLSMGHVSFESHDVMLPGNSKISMAISRVYAGNRYLLDALSFGDWHLNLPKIKAQVIKDHNDEFVAGWGIGKACIGASERGKR</sequence>